<keyword evidence="1" id="KW-1133">Transmembrane helix</keyword>
<feature type="transmembrane region" description="Helical" evidence="1">
    <location>
        <begin position="53"/>
        <end position="71"/>
    </location>
</feature>
<dbReference type="Proteomes" id="UP000824120">
    <property type="component" value="Chromosome 5"/>
</dbReference>
<evidence type="ECO:0000313" key="2">
    <source>
        <dbReference type="EMBL" id="KAG5606309.1"/>
    </source>
</evidence>
<accession>A0A9J5Z291</accession>
<feature type="non-terminal residue" evidence="2">
    <location>
        <position position="130"/>
    </location>
</feature>
<proteinExistence type="predicted"/>
<evidence type="ECO:0000256" key="1">
    <source>
        <dbReference type="SAM" id="Phobius"/>
    </source>
</evidence>
<comment type="caution">
    <text evidence="2">The sequence shown here is derived from an EMBL/GenBank/DDBJ whole genome shotgun (WGS) entry which is preliminary data.</text>
</comment>
<name>A0A9J5Z291_SOLCO</name>
<keyword evidence="3" id="KW-1185">Reference proteome</keyword>
<protein>
    <submittedName>
        <fullName evidence="2">Uncharacterized protein</fullName>
    </submittedName>
</protein>
<dbReference type="EMBL" id="JACXVP010000005">
    <property type="protein sequence ID" value="KAG5606309.1"/>
    <property type="molecule type" value="Genomic_DNA"/>
</dbReference>
<sequence length="130" mass="14563">AKSEESERPKSKSLEMNPLLLQVSKPSQTQRKTSHSATLVKITDQLGNFPFGVVYRPLALSIGIVVLWVIGRYSTISRKFSGSTHWNKRRVRPFGDSPSGHSDPQGFIFFVLFSLFISFCEDVSNSAIQD</sequence>
<reference evidence="2 3" key="1">
    <citation type="submission" date="2020-09" db="EMBL/GenBank/DDBJ databases">
        <title>De no assembly of potato wild relative species, Solanum commersonii.</title>
        <authorList>
            <person name="Cho K."/>
        </authorList>
    </citation>
    <scope>NUCLEOTIDE SEQUENCE [LARGE SCALE GENOMIC DNA]</scope>
    <source>
        <strain evidence="2">LZ3.2</strain>
        <tissue evidence="2">Leaf</tissue>
    </source>
</reference>
<dbReference type="AlphaFoldDB" id="A0A9J5Z291"/>
<keyword evidence="1" id="KW-0812">Transmembrane</keyword>
<evidence type="ECO:0000313" key="3">
    <source>
        <dbReference type="Proteomes" id="UP000824120"/>
    </source>
</evidence>
<keyword evidence="1" id="KW-0472">Membrane</keyword>
<gene>
    <name evidence="2" type="ORF">H5410_027801</name>
</gene>
<organism evidence="2 3">
    <name type="scientific">Solanum commersonii</name>
    <name type="common">Commerson's wild potato</name>
    <name type="synonym">Commerson's nightshade</name>
    <dbReference type="NCBI Taxonomy" id="4109"/>
    <lineage>
        <taxon>Eukaryota</taxon>
        <taxon>Viridiplantae</taxon>
        <taxon>Streptophyta</taxon>
        <taxon>Embryophyta</taxon>
        <taxon>Tracheophyta</taxon>
        <taxon>Spermatophyta</taxon>
        <taxon>Magnoliopsida</taxon>
        <taxon>eudicotyledons</taxon>
        <taxon>Gunneridae</taxon>
        <taxon>Pentapetalae</taxon>
        <taxon>asterids</taxon>
        <taxon>lamiids</taxon>
        <taxon>Solanales</taxon>
        <taxon>Solanaceae</taxon>
        <taxon>Solanoideae</taxon>
        <taxon>Solaneae</taxon>
        <taxon>Solanum</taxon>
    </lineage>
</organism>